<sequence length="278" mass="31095">MPLATSRTFDASSTRARLNPRRFYTAYKQRPHAGSRASQIRPFPSRMLFKKRAIKVVSYDSKRVYVIMVESTTVVTNHKDSKEWAAKAVLRRKLTAAYDGVTESSFALVVSGNGELALVSPVIGEKIDDILARTLMKSAARSQFASSTDTSLTIVRRDKMKASYYSQWTNTITKCVCASADGPRMRKAIEHSMGFGIRYRLMSKRLFGIGLLLGSVLQQLSGLLCHILFRDVLTSNKLIREDLLLPRTEVRIHSGVVLNPLTRKFGAVGEMKNIISEC</sequence>
<organism evidence="2">
    <name type="scientific">Camponotus floridanus</name>
    <name type="common">Florida carpenter ant</name>
    <dbReference type="NCBI Taxonomy" id="104421"/>
    <lineage>
        <taxon>Eukaryota</taxon>
        <taxon>Metazoa</taxon>
        <taxon>Ecdysozoa</taxon>
        <taxon>Arthropoda</taxon>
        <taxon>Hexapoda</taxon>
        <taxon>Insecta</taxon>
        <taxon>Pterygota</taxon>
        <taxon>Neoptera</taxon>
        <taxon>Endopterygota</taxon>
        <taxon>Hymenoptera</taxon>
        <taxon>Apocrita</taxon>
        <taxon>Aculeata</taxon>
        <taxon>Formicoidea</taxon>
        <taxon>Formicidae</taxon>
        <taxon>Formicinae</taxon>
        <taxon>Camponotus</taxon>
    </lineage>
</organism>
<dbReference type="Proteomes" id="UP000000311">
    <property type="component" value="Unassembled WGS sequence"/>
</dbReference>
<proteinExistence type="predicted"/>
<keyword evidence="2" id="KW-1185">Reference proteome</keyword>
<dbReference type="AlphaFoldDB" id="E2AXC1"/>
<accession>E2AXC1</accession>
<evidence type="ECO:0000313" key="1">
    <source>
        <dbReference type="EMBL" id="EFN61901.1"/>
    </source>
</evidence>
<dbReference type="InParanoid" id="E2AXC1"/>
<protein>
    <submittedName>
        <fullName evidence="1">Uncharacterized protein</fullName>
    </submittedName>
</protein>
<name>E2AXC1_CAMFO</name>
<dbReference type="EMBL" id="GL443548">
    <property type="protein sequence ID" value="EFN61901.1"/>
    <property type="molecule type" value="Genomic_DNA"/>
</dbReference>
<gene>
    <name evidence="1" type="ORF">EAG_15730</name>
</gene>
<evidence type="ECO:0000313" key="2">
    <source>
        <dbReference type="Proteomes" id="UP000000311"/>
    </source>
</evidence>
<reference evidence="1 2" key="1">
    <citation type="journal article" date="2010" name="Science">
        <title>Genomic comparison of the ants Camponotus floridanus and Harpegnathos saltator.</title>
        <authorList>
            <person name="Bonasio R."/>
            <person name="Zhang G."/>
            <person name="Ye C."/>
            <person name="Mutti N.S."/>
            <person name="Fang X."/>
            <person name="Qin N."/>
            <person name="Donahue G."/>
            <person name="Yang P."/>
            <person name="Li Q."/>
            <person name="Li C."/>
            <person name="Zhang P."/>
            <person name="Huang Z."/>
            <person name="Berger S.L."/>
            <person name="Reinberg D."/>
            <person name="Wang J."/>
            <person name="Liebig J."/>
        </authorList>
    </citation>
    <scope>NUCLEOTIDE SEQUENCE [LARGE SCALE GENOMIC DNA]</scope>
    <source>
        <strain evidence="2">C129</strain>
    </source>
</reference>